<feature type="transmembrane region" description="Helical" evidence="2">
    <location>
        <begin position="28"/>
        <end position="46"/>
    </location>
</feature>
<keyword evidence="5" id="KW-1185">Reference proteome</keyword>
<dbReference type="RefSeq" id="WP_136850448.1">
    <property type="nucleotide sequence ID" value="NZ_SWCI01000001.1"/>
</dbReference>
<accession>A0A4U1BM15</accession>
<dbReference type="Proteomes" id="UP000305674">
    <property type="component" value="Unassembled WGS sequence"/>
</dbReference>
<dbReference type="SUPFAM" id="SSF110997">
    <property type="entry name" value="Sporulation related repeat"/>
    <property type="match status" value="1"/>
</dbReference>
<dbReference type="Gene3D" id="3.30.70.1070">
    <property type="entry name" value="Sporulation related repeat"/>
    <property type="match status" value="1"/>
</dbReference>
<feature type="domain" description="SPOR" evidence="3">
    <location>
        <begin position="104"/>
        <end position="184"/>
    </location>
</feature>
<evidence type="ECO:0000259" key="3">
    <source>
        <dbReference type="PROSITE" id="PS51724"/>
    </source>
</evidence>
<feature type="region of interest" description="Disordered" evidence="1">
    <location>
        <begin position="63"/>
        <end position="83"/>
    </location>
</feature>
<dbReference type="InterPro" id="IPR036680">
    <property type="entry name" value="SPOR-like_sf"/>
</dbReference>
<feature type="region of interest" description="Disordered" evidence="1">
    <location>
        <begin position="1"/>
        <end position="20"/>
    </location>
</feature>
<evidence type="ECO:0000256" key="2">
    <source>
        <dbReference type="SAM" id="Phobius"/>
    </source>
</evidence>
<evidence type="ECO:0000313" key="4">
    <source>
        <dbReference type="EMBL" id="TKB51158.1"/>
    </source>
</evidence>
<dbReference type="EMBL" id="SWCI01000001">
    <property type="protein sequence ID" value="TKB51158.1"/>
    <property type="molecule type" value="Genomic_DNA"/>
</dbReference>
<comment type="caution">
    <text evidence="4">The sequence shown here is derived from an EMBL/GenBank/DDBJ whole genome shotgun (WGS) entry which is preliminary data.</text>
</comment>
<gene>
    <name evidence="4" type="ORF">FCL40_00965</name>
</gene>
<proteinExistence type="predicted"/>
<dbReference type="PANTHER" id="PTHR38687:SF2">
    <property type="entry name" value="CELL DIVISION PROTEIN FTSN"/>
    <property type="match status" value="1"/>
</dbReference>
<dbReference type="PANTHER" id="PTHR38687">
    <property type="entry name" value="CELL DIVISION PROTEIN DEDD-RELATED"/>
    <property type="match status" value="1"/>
</dbReference>
<evidence type="ECO:0000256" key="1">
    <source>
        <dbReference type="SAM" id="MobiDB-lite"/>
    </source>
</evidence>
<organism evidence="4 5">
    <name type="scientific">Ferrimonas sediminicola</name>
    <dbReference type="NCBI Taxonomy" id="2569538"/>
    <lineage>
        <taxon>Bacteria</taxon>
        <taxon>Pseudomonadati</taxon>
        <taxon>Pseudomonadota</taxon>
        <taxon>Gammaproteobacteria</taxon>
        <taxon>Alteromonadales</taxon>
        <taxon>Ferrimonadaceae</taxon>
        <taxon>Ferrimonas</taxon>
    </lineage>
</organism>
<feature type="compositionally biased region" description="Basic residues" evidence="1">
    <location>
        <begin position="9"/>
        <end position="20"/>
    </location>
</feature>
<keyword evidence="2" id="KW-0812">Transmembrane</keyword>
<dbReference type="Pfam" id="PF05036">
    <property type="entry name" value="SPOR"/>
    <property type="match status" value="1"/>
</dbReference>
<evidence type="ECO:0000313" key="5">
    <source>
        <dbReference type="Proteomes" id="UP000305674"/>
    </source>
</evidence>
<name>A0A4U1BM15_9GAMM</name>
<keyword evidence="2" id="KW-0472">Membrane</keyword>
<dbReference type="PROSITE" id="PS51724">
    <property type="entry name" value="SPOR"/>
    <property type="match status" value="1"/>
</dbReference>
<reference evidence="4 5" key="1">
    <citation type="submission" date="2019-04" db="EMBL/GenBank/DDBJ databases">
        <authorList>
            <person name="Hwang J.C."/>
        </authorList>
    </citation>
    <scope>NUCLEOTIDE SEQUENCE [LARGE SCALE GENOMIC DNA]</scope>
    <source>
        <strain evidence="4 5">IMCC35001</strain>
    </source>
</reference>
<keyword evidence="2" id="KW-1133">Transmembrane helix</keyword>
<sequence length="184" mass="21045">MATRDYAKRGRKPRSRGRRAAARPPFPWLRLVLVLALITGFGYFLWSIQGASDDAPVQPEAEIVKPQPKPKPKPESALPEKPQETWEYIETLPEKEVEVEVPKQQLGGPYQMQCGSFRKQGQAEEMKARIAFMGLESQVRRTQGSNGVWYRVVLGPYERKRVAESDRHTLQRGGINGCQIWLWN</sequence>
<dbReference type="InterPro" id="IPR052521">
    <property type="entry name" value="Cell_div_SPOR-domain"/>
</dbReference>
<dbReference type="InterPro" id="IPR007730">
    <property type="entry name" value="SPOR-like_dom"/>
</dbReference>
<dbReference type="GO" id="GO:0042834">
    <property type="term" value="F:peptidoglycan binding"/>
    <property type="evidence" value="ECO:0007669"/>
    <property type="project" value="InterPro"/>
</dbReference>
<protein>
    <submittedName>
        <fullName evidence="4">Sporulation protein</fullName>
    </submittedName>
</protein>
<dbReference type="AlphaFoldDB" id="A0A4U1BM15"/>
<dbReference type="OrthoDB" id="8558195at2"/>